<dbReference type="InterPro" id="IPR027417">
    <property type="entry name" value="P-loop_NTPase"/>
</dbReference>
<dbReference type="SMART" id="SM00382">
    <property type="entry name" value="AAA"/>
    <property type="match status" value="1"/>
</dbReference>
<dbReference type="InterPro" id="IPR001789">
    <property type="entry name" value="Sig_transdc_resp-reg_receiver"/>
</dbReference>
<dbReference type="CDD" id="cd00009">
    <property type="entry name" value="AAA"/>
    <property type="match status" value="1"/>
</dbReference>
<dbReference type="Gene3D" id="1.10.8.60">
    <property type="match status" value="1"/>
</dbReference>
<dbReference type="Pfam" id="PF02954">
    <property type="entry name" value="HTH_8"/>
    <property type="match status" value="1"/>
</dbReference>
<reference evidence="8 9" key="1">
    <citation type="submission" date="2019-02" db="EMBL/GenBank/DDBJ databases">
        <title>Deep-cultivation of Planctomycetes and their phenomic and genomic characterization uncovers novel biology.</title>
        <authorList>
            <person name="Wiegand S."/>
            <person name="Jogler M."/>
            <person name="Boedeker C."/>
            <person name="Pinto D."/>
            <person name="Vollmers J."/>
            <person name="Rivas-Marin E."/>
            <person name="Kohn T."/>
            <person name="Peeters S.H."/>
            <person name="Heuer A."/>
            <person name="Rast P."/>
            <person name="Oberbeckmann S."/>
            <person name="Bunk B."/>
            <person name="Jeske O."/>
            <person name="Meyerdierks A."/>
            <person name="Storesund J.E."/>
            <person name="Kallscheuer N."/>
            <person name="Luecker S."/>
            <person name="Lage O.M."/>
            <person name="Pohl T."/>
            <person name="Merkel B.J."/>
            <person name="Hornburger P."/>
            <person name="Mueller R.-W."/>
            <person name="Bruemmer F."/>
            <person name="Labrenz M."/>
            <person name="Spormann A.M."/>
            <person name="Op Den Camp H."/>
            <person name="Overmann J."/>
            <person name="Amann R."/>
            <person name="Jetten M.S.M."/>
            <person name="Mascher T."/>
            <person name="Medema M.H."/>
            <person name="Devos D.P."/>
            <person name="Kaster A.-K."/>
            <person name="Ovreas L."/>
            <person name="Rohde M."/>
            <person name="Galperin M.Y."/>
            <person name="Jogler C."/>
        </authorList>
    </citation>
    <scope>NUCLEOTIDE SEQUENCE [LARGE SCALE GENOMIC DNA]</scope>
    <source>
        <strain evidence="8 9">Q31b</strain>
    </source>
</reference>
<dbReference type="GO" id="GO:0005524">
    <property type="term" value="F:ATP binding"/>
    <property type="evidence" value="ECO:0007669"/>
    <property type="project" value="UniProtKB-KW"/>
</dbReference>
<dbReference type="Gene3D" id="3.40.50.2300">
    <property type="match status" value="1"/>
</dbReference>
<protein>
    <submittedName>
        <fullName evidence="8">Transcriptional regulatory protein ZraR</fullName>
    </submittedName>
</protein>
<dbReference type="InterPro" id="IPR009057">
    <property type="entry name" value="Homeodomain-like_sf"/>
</dbReference>
<dbReference type="PROSITE" id="PS50110">
    <property type="entry name" value="RESPONSE_REGULATORY"/>
    <property type="match status" value="1"/>
</dbReference>
<evidence type="ECO:0000256" key="5">
    <source>
        <dbReference type="PROSITE-ProRule" id="PRU00169"/>
    </source>
</evidence>
<dbReference type="Gene3D" id="1.10.10.60">
    <property type="entry name" value="Homeodomain-like"/>
    <property type="match status" value="1"/>
</dbReference>
<keyword evidence="2" id="KW-0067">ATP-binding</keyword>
<dbReference type="AlphaFoldDB" id="A0A5C6DG66"/>
<dbReference type="EMBL" id="SJPY01000009">
    <property type="protein sequence ID" value="TWU35718.1"/>
    <property type="molecule type" value="Genomic_DNA"/>
</dbReference>
<evidence type="ECO:0000256" key="4">
    <source>
        <dbReference type="ARBA" id="ARBA00023163"/>
    </source>
</evidence>
<evidence type="ECO:0000313" key="8">
    <source>
        <dbReference type="EMBL" id="TWU35718.1"/>
    </source>
</evidence>
<dbReference type="GO" id="GO:0006355">
    <property type="term" value="P:regulation of DNA-templated transcription"/>
    <property type="evidence" value="ECO:0007669"/>
    <property type="project" value="InterPro"/>
</dbReference>
<evidence type="ECO:0000259" key="6">
    <source>
        <dbReference type="PROSITE" id="PS50045"/>
    </source>
</evidence>
<dbReference type="GO" id="GO:0000160">
    <property type="term" value="P:phosphorelay signal transduction system"/>
    <property type="evidence" value="ECO:0007669"/>
    <property type="project" value="InterPro"/>
</dbReference>
<dbReference type="PROSITE" id="PS50045">
    <property type="entry name" value="SIGMA54_INTERACT_4"/>
    <property type="match status" value="1"/>
</dbReference>
<dbReference type="GO" id="GO:0043565">
    <property type="term" value="F:sequence-specific DNA binding"/>
    <property type="evidence" value="ECO:0007669"/>
    <property type="project" value="InterPro"/>
</dbReference>
<proteinExistence type="predicted"/>
<dbReference type="InterPro" id="IPR058031">
    <property type="entry name" value="AAA_lid_NorR"/>
</dbReference>
<dbReference type="PRINTS" id="PR01590">
    <property type="entry name" value="HTHFIS"/>
</dbReference>
<dbReference type="FunFam" id="3.40.50.300:FF:000006">
    <property type="entry name" value="DNA-binding transcriptional regulator NtrC"/>
    <property type="match status" value="1"/>
</dbReference>
<evidence type="ECO:0000259" key="7">
    <source>
        <dbReference type="PROSITE" id="PS50110"/>
    </source>
</evidence>
<dbReference type="SUPFAM" id="SSF46689">
    <property type="entry name" value="Homeodomain-like"/>
    <property type="match status" value="1"/>
</dbReference>
<keyword evidence="3" id="KW-0805">Transcription regulation</keyword>
<gene>
    <name evidence="8" type="primary">zraR_12</name>
    <name evidence="8" type="ORF">Q31b_51530</name>
</gene>
<dbReference type="InterPro" id="IPR011006">
    <property type="entry name" value="CheY-like_superfamily"/>
</dbReference>
<dbReference type="Gene3D" id="3.40.50.300">
    <property type="entry name" value="P-loop containing nucleotide triphosphate hydrolases"/>
    <property type="match status" value="1"/>
</dbReference>
<evidence type="ECO:0000313" key="9">
    <source>
        <dbReference type="Proteomes" id="UP000315471"/>
    </source>
</evidence>
<feature type="domain" description="Sigma-54 factor interaction" evidence="6">
    <location>
        <begin position="146"/>
        <end position="367"/>
    </location>
</feature>
<dbReference type="PROSITE" id="PS00675">
    <property type="entry name" value="SIGMA54_INTERACT_1"/>
    <property type="match status" value="1"/>
</dbReference>
<dbReference type="SUPFAM" id="SSF52540">
    <property type="entry name" value="P-loop containing nucleoside triphosphate hydrolases"/>
    <property type="match status" value="1"/>
</dbReference>
<dbReference type="PANTHER" id="PTHR32071:SF100">
    <property type="entry name" value="RESPONSE REGULATOR PROTEIN PILR"/>
    <property type="match status" value="1"/>
</dbReference>
<dbReference type="InterPro" id="IPR002078">
    <property type="entry name" value="Sigma_54_int"/>
</dbReference>
<feature type="domain" description="Response regulatory" evidence="7">
    <location>
        <begin position="6"/>
        <end position="120"/>
    </location>
</feature>
<keyword evidence="4" id="KW-0804">Transcription</keyword>
<evidence type="ECO:0000256" key="3">
    <source>
        <dbReference type="ARBA" id="ARBA00023015"/>
    </source>
</evidence>
<keyword evidence="5" id="KW-0597">Phosphoprotein</keyword>
<feature type="modified residue" description="4-aspartylphosphate" evidence="5">
    <location>
        <position position="55"/>
    </location>
</feature>
<dbReference type="Pfam" id="PF00072">
    <property type="entry name" value="Response_reg"/>
    <property type="match status" value="1"/>
</dbReference>
<dbReference type="InterPro" id="IPR002197">
    <property type="entry name" value="HTH_Fis"/>
</dbReference>
<dbReference type="RefSeq" id="WP_146602247.1">
    <property type="nucleotide sequence ID" value="NZ_SJPY01000009.1"/>
</dbReference>
<dbReference type="InterPro" id="IPR025662">
    <property type="entry name" value="Sigma_54_int_dom_ATP-bd_1"/>
</dbReference>
<dbReference type="OrthoDB" id="9807827at2"/>
<dbReference type="PROSITE" id="PS00688">
    <property type="entry name" value="SIGMA54_INTERACT_3"/>
    <property type="match status" value="1"/>
</dbReference>
<dbReference type="InterPro" id="IPR025944">
    <property type="entry name" value="Sigma_54_int_dom_CS"/>
</dbReference>
<evidence type="ECO:0000256" key="1">
    <source>
        <dbReference type="ARBA" id="ARBA00022741"/>
    </source>
</evidence>
<dbReference type="InterPro" id="IPR003593">
    <property type="entry name" value="AAA+_ATPase"/>
</dbReference>
<evidence type="ECO:0000256" key="2">
    <source>
        <dbReference type="ARBA" id="ARBA00022840"/>
    </source>
</evidence>
<dbReference type="Pfam" id="PF25601">
    <property type="entry name" value="AAA_lid_14"/>
    <property type="match status" value="1"/>
</dbReference>
<name>A0A5C6DG66_9BACT</name>
<dbReference type="Pfam" id="PF00158">
    <property type="entry name" value="Sigma54_activat"/>
    <property type="match status" value="1"/>
</dbReference>
<organism evidence="8 9">
    <name type="scientific">Novipirellula aureliae</name>
    <dbReference type="NCBI Taxonomy" id="2527966"/>
    <lineage>
        <taxon>Bacteria</taxon>
        <taxon>Pseudomonadati</taxon>
        <taxon>Planctomycetota</taxon>
        <taxon>Planctomycetia</taxon>
        <taxon>Pirellulales</taxon>
        <taxon>Pirellulaceae</taxon>
        <taxon>Novipirellula</taxon>
    </lineage>
</organism>
<keyword evidence="9" id="KW-1185">Reference proteome</keyword>
<comment type="caution">
    <text evidence="8">The sequence shown here is derived from an EMBL/GenBank/DDBJ whole genome shotgun (WGS) entry which is preliminary data.</text>
</comment>
<dbReference type="SMART" id="SM00448">
    <property type="entry name" value="REC"/>
    <property type="match status" value="1"/>
</dbReference>
<dbReference type="Proteomes" id="UP000315471">
    <property type="component" value="Unassembled WGS sequence"/>
</dbReference>
<dbReference type="PANTHER" id="PTHR32071">
    <property type="entry name" value="TRANSCRIPTIONAL REGULATORY PROTEIN"/>
    <property type="match status" value="1"/>
</dbReference>
<keyword evidence="1" id="KW-0547">Nucleotide-binding</keyword>
<accession>A0A5C6DG66</accession>
<sequence length="450" mass="50485">MTEPMEILFVDDEVDFSEGCVRWFEKKGHRVSQTSSGQDGIDRCSVHDFDIVILDWNLPGLCGIELVQRMRESNPDTEIIVLTGEGTINNAVESMRLGVFDFQTKPFPMGDLERRCLAAVERRKLKKENTQLREVITRTKKPATTIIGTSQPMRVLGRLIDRVAPRDNAVLIQGESGTGKELVAQAIHSGSSRSGRPLVTINCAALPETLVESELFGHEKGSFTGATQMQPGLFEVADGSTLFIDEIGELPLALQPKLLRVLEDGSLRRIGSHKERRVDVRIVAATNRDLKTEVAEGRFREDLYYRINVMPIDLPPLRERDGDVELLVNHFLGKDHEMDEEARQAMVAYSWPGNIRQLINTLERAQVLADDGVITISDLPEELRHEHTQTVASHPTGVELPKVGSLIALEREHIAEVLRRENGNKSKAARVLGIERRKLYRMMKQHGIEG</sequence>
<dbReference type="SUPFAM" id="SSF52172">
    <property type="entry name" value="CheY-like"/>
    <property type="match status" value="1"/>
</dbReference>